<protein>
    <submittedName>
        <fullName evidence="2">Uncharacterized protein</fullName>
    </submittedName>
</protein>
<feature type="compositionally biased region" description="Polar residues" evidence="1">
    <location>
        <begin position="291"/>
        <end position="306"/>
    </location>
</feature>
<dbReference type="OrthoDB" id="5221663at2759"/>
<keyword evidence="3" id="KW-1185">Reference proteome</keyword>
<dbReference type="AlphaFoldDB" id="A0A4Z0YV86"/>
<dbReference type="STRING" id="37992.A0A4Z0YV86"/>
<dbReference type="EMBL" id="SKBN01000081">
    <property type="protein sequence ID" value="TGJ83868.1"/>
    <property type="molecule type" value="Genomic_DNA"/>
</dbReference>
<feature type="region of interest" description="Disordered" evidence="1">
    <location>
        <begin position="266"/>
        <end position="311"/>
    </location>
</feature>
<proteinExistence type="predicted"/>
<evidence type="ECO:0000256" key="1">
    <source>
        <dbReference type="SAM" id="MobiDB-lite"/>
    </source>
</evidence>
<name>A0A4Z0YV86_9PEZI</name>
<comment type="caution">
    <text evidence="2">The sequence shown here is derived from an EMBL/GenBank/DDBJ whole genome shotgun (WGS) entry which is preliminary data.</text>
</comment>
<reference evidence="2 3" key="1">
    <citation type="submission" date="2019-03" db="EMBL/GenBank/DDBJ databases">
        <title>Draft genome sequence of Xylaria hypoxylon DSM 108379, a ubiquitous saprotrophic-parasitic fungi on hardwood.</title>
        <authorList>
            <person name="Buettner E."/>
            <person name="Leonhardt S."/>
            <person name="Gebauer A.M."/>
            <person name="Liers C."/>
            <person name="Hofrichter M."/>
            <person name="Kellner H."/>
        </authorList>
    </citation>
    <scope>NUCLEOTIDE SEQUENCE [LARGE SCALE GENOMIC DNA]</scope>
    <source>
        <strain evidence="2 3">DSM 108379</strain>
    </source>
</reference>
<organism evidence="2 3">
    <name type="scientific">Xylaria hypoxylon</name>
    <dbReference type="NCBI Taxonomy" id="37992"/>
    <lineage>
        <taxon>Eukaryota</taxon>
        <taxon>Fungi</taxon>
        <taxon>Dikarya</taxon>
        <taxon>Ascomycota</taxon>
        <taxon>Pezizomycotina</taxon>
        <taxon>Sordariomycetes</taxon>
        <taxon>Xylariomycetidae</taxon>
        <taxon>Xylariales</taxon>
        <taxon>Xylariaceae</taxon>
        <taxon>Xylaria</taxon>
    </lineage>
</organism>
<accession>A0A4Z0YV86</accession>
<feature type="region of interest" description="Disordered" evidence="1">
    <location>
        <begin position="157"/>
        <end position="184"/>
    </location>
</feature>
<evidence type="ECO:0000313" key="2">
    <source>
        <dbReference type="EMBL" id="TGJ83868.1"/>
    </source>
</evidence>
<gene>
    <name evidence="2" type="ORF">E0Z10_g4877</name>
</gene>
<dbReference type="Proteomes" id="UP000297716">
    <property type="component" value="Unassembled WGS sequence"/>
</dbReference>
<feature type="compositionally biased region" description="Low complexity" evidence="1">
    <location>
        <begin position="162"/>
        <end position="182"/>
    </location>
</feature>
<evidence type="ECO:0000313" key="3">
    <source>
        <dbReference type="Proteomes" id="UP000297716"/>
    </source>
</evidence>
<sequence>MSSDGSVVDTVGSLLAIIANSIQDALRILMFADKRAWGPPEFEQLRLLEEALDEAKRDFQELPTLVNGRFYYENDRKADSLDEIRELCARFEEHSQNLKYWVRAGGPIETEWATETRWLRRELHRAQCRAVRRIHDDLEGSSSRCLGALIVWRSQKRQQFHQPQPESNPSQPQQQRQQNSQRGTLTIETTSTTQPNSVPNGEIAACNSTGKFQRLGPGNQDIAFVCDFCDGFIVWEDLRSMPSMRQVPATSPESILENWAATGFTHPRTHSHSNNYPSISGPDSDVELEDGSSNPRFRPATGQTTERGPETELISEEKTIIFPSVAIASHLPPELGEWQASLLCPLCDEYYYEEQGDNDMDRVRWTQDERGFETVALLQEHFEWTHASLIPDLANVAPKSSSCEIM</sequence>